<keyword evidence="2" id="KW-0808">Transferase</keyword>
<gene>
    <name evidence="2" type="ORF">C6Y53_07935</name>
</gene>
<dbReference type="InterPro" id="IPR004045">
    <property type="entry name" value="Glutathione_S-Trfase_N"/>
</dbReference>
<feature type="domain" description="GST N-terminal" evidence="1">
    <location>
        <begin position="3"/>
        <end position="85"/>
    </location>
</feature>
<dbReference type="EMBL" id="CP027665">
    <property type="protein sequence ID" value="AVO37640.1"/>
    <property type="molecule type" value="Genomic_DNA"/>
</dbReference>
<dbReference type="Pfam" id="PF13409">
    <property type="entry name" value="GST_N_2"/>
    <property type="match status" value="1"/>
</dbReference>
<dbReference type="PANTHER" id="PTHR42673">
    <property type="entry name" value="MALEYLACETOACETATE ISOMERASE"/>
    <property type="match status" value="1"/>
</dbReference>
<dbReference type="GO" id="GO:0016034">
    <property type="term" value="F:maleylacetoacetate isomerase activity"/>
    <property type="evidence" value="ECO:0007669"/>
    <property type="project" value="TreeGrafter"/>
</dbReference>
<dbReference type="InterPro" id="IPR036282">
    <property type="entry name" value="Glutathione-S-Trfase_C_sf"/>
</dbReference>
<dbReference type="Gene3D" id="3.40.30.10">
    <property type="entry name" value="Glutaredoxin"/>
    <property type="match status" value="1"/>
</dbReference>
<dbReference type="GO" id="GO:0006559">
    <property type="term" value="P:L-phenylalanine catabolic process"/>
    <property type="evidence" value="ECO:0007669"/>
    <property type="project" value="TreeGrafter"/>
</dbReference>
<protein>
    <submittedName>
        <fullName evidence="2">Glutathione S-transferase</fullName>
    </submittedName>
</protein>
<keyword evidence="3" id="KW-1185">Reference proteome</keyword>
<dbReference type="CDD" id="cd03194">
    <property type="entry name" value="GST_C_3"/>
    <property type="match status" value="1"/>
</dbReference>
<dbReference type="Gene3D" id="1.20.1050.10">
    <property type="match status" value="1"/>
</dbReference>
<dbReference type="Proteomes" id="UP000237655">
    <property type="component" value="Chromosome"/>
</dbReference>
<name>A0A2S0MP34_9RHOB</name>
<evidence type="ECO:0000259" key="1">
    <source>
        <dbReference type="PROSITE" id="PS50404"/>
    </source>
</evidence>
<dbReference type="AlphaFoldDB" id="A0A2S0MP34"/>
<dbReference type="InterPro" id="IPR036249">
    <property type="entry name" value="Thioredoxin-like_sf"/>
</dbReference>
<evidence type="ECO:0000313" key="2">
    <source>
        <dbReference type="EMBL" id="AVO37640.1"/>
    </source>
</evidence>
<dbReference type="GO" id="GO:0004364">
    <property type="term" value="F:glutathione transferase activity"/>
    <property type="evidence" value="ECO:0007669"/>
    <property type="project" value="TreeGrafter"/>
</dbReference>
<dbReference type="KEGG" id="thas:C6Y53_07935"/>
<proteinExistence type="predicted"/>
<dbReference type="GO" id="GO:0006749">
    <property type="term" value="P:glutathione metabolic process"/>
    <property type="evidence" value="ECO:0007669"/>
    <property type="project" value="TreeGrafter"/>
</dbReference>
<dbReference type="SUPFAM" id="SSF52833">
    <property type="entry name" value="Thioredoxin-like"/>
    <property type="match status" value="1"/>
</dbReference>
<dbReference type="RefSeq" id="WP_106471958.1">
    <property type="nucleotide sequence ID" value="NZ_CP027665.1"/>
</dbReference>
<accession>A0A2S0MP34</accession>
<evidence type="ECO:0000313" key="3">
    <source>
        <dbReference type="Proteomes" id="UP000237655"/>
    </source>
</evidence>
<organism evidence="2 3">
    <name type="scientific">Pukyongiella litopenaei</name>
    <dbReference type="NCBI Taxonomy" id="2605946"/>
    <lineage>
        <taxon>Bacteria</taxon>
        <taxon>Pseudomonadati</taxon>
        <taxon>Pseudomonadota</taxon>
        <taxon>Alphaproteobacteria</taxon>
        <taxon>Rhodobacterales</taxon>
        <taxon>Paracoccaceae</taxon>
        <taxon>Pukyongiella</taxon>
    </lineage>
</organism>
<dbReference type="SUPFAM" id="SSF47616">
    <property type="entry name" value="GST C-terminal domain-like"/>
    <property type="match status" value="1"/>
</dbReference>
<reference evidence="3" key="1">
    <citation type="submission" date="2018-03" db="EMBL/GenBank/DDBJ databases">
        <title>Genomic analysis of the strain SH-1 isolated from shrimp intestine.</title>
        <authorList>
            <person name="Kim Y.-S."/>
            <person name="Kim S.-E."/>
            <person name="Kim K.-H."/>
        </authorList>
    </citation>
    <scope>NUCLEOTIDE SEQUENCE [LARGE SCALE GENOMIC DNA]</scope>
    <source>
        <strain evidence="3">SH-1</strain>
    </source>
</reference>
<dbReference type="PANTHER" id="PTHR42673:SF4">
    <property type="entry name" value="MALEYLACETOACETATE ISOMERASE"/>
    <property type="match status" value="1"/>
</dbReference>
<sequence length="289" mass="31153">MTHTLILGDYAYSSWSLRGWLLFEKFGLARDTVMLDFSADDPLADQLSDYPPARTVPTLITPDGAVVSDSLAIAEELATRHPEAGLWPDDPRARATARSLAAEMHSGFAALRNECPMNLRTAYADTAPSPGVLADLARLETLWAHAAATGGNGPWLFGAYSAADAFFAPVAARIAGYDLPVGAAARAYVDRHLADPAFRRWRAMGLVRGATLARYAQPHRVVDWPGPAPRAARAVTAGTPENSACPYSGRPVTDLMDMDGRIYGFCNPFCRDKTVADPEAWPDFMALTG</sequence>
<dbReference type="PROSITE" id="PS50404">
    <property type="entry name" value="GST_NTER"/>
    <property type="match status" value="1"/>
</dbReference>